<dbReference type="Proteomes" id="UP000001072">
    <property type="component" value="Unassembled WGS sequence"/>
</dbReference>
<dbReference type="KEGG" id="mlr:MELLADRAFT_74602"/>
<feature type="region of interest" description="Disordered" evidence="1">
    <location>
        <begin position="491"/>
        <end position="522"/>
    </location>
</feature>
<evidence type="ECO:0000313" key="3">
    <source>
        <dbReference type="Proteomes" id="UP000001072"/>
    </source>
</evidence>
<organism evidence="3">
    <name type="scientific">Melampsora larici-populina (strain 98AG31 / pathotype 3-4-7)</name>
    <name type="common">Poplar leaf rust fungus</name>
    <dbReference type="NCBI Taxonomy" id="747676"/>
    <lineage>
        <taxon>Eukaryota</taxon>
        <taxon>Fungi</taxon>
        <taxon>Dikarya</taxon>
        <taxon>Basidiomycota</taxon>
        <taxon>Pucciniomycotina</taxon>
        <taxon>Pucciniomycetes</taxon>
        <taxon>Pucciniales</taxon>
        <taxon>Melampsoraceae</taxon>
        <taxon>Melampsora</taxon>
    </lineage>
</organism>
<feature type="compositionally biased region" description="Low complexity" evidence="1">
    <location>
        <begin position="147"/>
        <end position="162"/>
    </location>
</feature>
<feature type="compositionally biased region" description="Basic and acidic residues" evidence="1">
    <location>
        <begin position="125"/>
        <end position="140"/>
    </location>
</feature>
<keyword evidence="3" id="KW-1185">Reference proteome</keyword>
<feature type="compositionally biased region" description="Polar residues" evidence="1">
    <location>
        <begin position="466"/>
        <end position="475"/>
    </location>
</feature>
<feature type="compositionally biased region" description="Polar residues" evidence="1">
    <location>
        <begin position="356"/>
        <end position="370"/>
    </location>
</feature>
<feature type="compositionally biased region" description="Polar residues" evidence="1">
    <location>
        <begin position="76"/>
        <end position="93"/>
    </location>
</feature>
<feature type="region of interest" description="Disordered" evidence="1">
    <location>
        <begin position="176"/>
        <end position="198"/>
    </location>
</feature>
<evidence type="ECO:0000313" key="2">
    <source>
        <dbReference type="EMBL" id="EGG07900.1"/>
    </source>
</evidence>
<dbReference type="RefSeq" id="XP_007408665.1">
    <property type="nucleotide sequence ID" value="XM_007408603.1"/>
</dbReference>
<dbReference type="VEuPathDB" id="FungiDB:MELLADRAFT_74602"/>
<dbReference type="AlphaFoldDB" id="F4RHX5"/>
<accession>F4RHX5</accession>
<feature type="region of interest" description="Disordered" evidence="1">
    <location>
        <begin position="57"/>
        <end position="163"/>
    </location>
</feature>
<dbReference type="EMBL" id="GL883102">
    <property type="protein sequence ID" value="EGG07900.1"/>
    <property type="molecule type" value="Genomic_DNA"/>
</dbReference>
<feature type="compositionally biased region" description="Low complexity" evidence="1">
    <location>
        <begin position="392"/>
        <end position="401"/>
    </location>
</feature>
<dbReference type="OrthoDB" id="2506107at2759"/>
<feature type="compositionally biased region" description="Polar residues" evidence="1">
    <location>
        <begin position="325"/>
        <end position="334"/>
    </location>
</feature>
<feature type="region of interest" description="Disordered" evidence="1">
    <location>
        <begin position="273"/>
        <end position="334"/>
    </location>
</feature>
<feature type="region of interest" description="Disordered" evidence="1">
    <location>
        <begin position="444"/>
        <end position="475"/>
    </location>
</feature>
<sequence>MNTLADTPVLIKRPSEGALVGGSPFVVSRVYGQGPEVIGEKTPEAAYRRHAKLKALGASQHTARTPGLAQDLFGAGSSSANNTRGSSQASASADLTRWKGKGREEHPSAPDPPHSSNTINSGWVRDSELEHDLFDRPDAKKLHRHSLGVSSSSNVSEKMSASTRVLNPISKPANVYRNSIGGSNQSQGPDPPTSDMTSFLNELRSAGKDKLRKTVSSLKYYNPQQHFGSQKATVISPDQMPLPRNLDPQNAELINRVIGQTFGSQSTLKLSESQTTCQQSDMSSCSSRPMDVADGHSARSASNTSLLSRKVYPSSMSFETRPPNKASSGSSARPTLLSSVANRKSFHVEPKADASLDTSQADTTASSIQADGTERPRLLSDPTPSPPREKSTQNNQTNSQTITKSGLRPRSGKGIDLGPSRLSKAESFGQSISSRALSVIDPNRLPSHTSILSPSKSNEDSPFMKSVTSLSTNSSCTARRVRIVEDPAALKRSSLRSSSHAQPQQQQQPRPENHNAITDENLRSVVEEEEEIIGVGTGLRKPNHIVGYGVGPGAASSTSGSDWIVVKSDSNRLGDGEPNLRRWNLKPLAMISAHPKIMDEN</sequence>
<evidence type="ECO:0000256" key="1">
    <source>
        <dbReference type="SAM" id="MobiDB-lite"/>
    </source>
</evidence>
<dbReference type="InParanoid" id="F4RHX5"/>
<dbReference type="GeneID" id="18932579"/>
<feature type="compositionally biased region" description="Polar residues" evidence="1">
    <location>
        <begin position="446"/>
        <end position="456"/>
    </location>
</feature>
<feature type="compositionally biased region" description="Polar residues" evidence="1">
    <location>
        <begin position="273"/>
        <end position="287"/>
    </location>
</feature>
<proteinExistence type="predicted"/>
<dbReference type="HOGENOM" id="CLU_454210_0_0_1"/>
<reference evidence="3" key="1">
    <citation type="journal article" date="2011" name="Proc. Natl. Acad. Sci. U.S.A.">
        <title>Obligate biotrophy features unraveled by the genomic analysis of rust fungi.</title>
        <authorList>
            <person name="Duplessis S."/>
            <person name="Cuomo C.A."/>
            <person name="Lin Y.-C."/>
            <person name="Aerts A."/>
            <person name="Tisserant E."/>
            <person name="Veneault-Fourrey C."/>
            <person name="Joly D.L."/>
            <person name="Hacquard S."/>
            <person name="Amselem J."/>
            <person name="Cantarel B.L."/>
            <person name="Chiu R."/>
            <person name="Coutinho P.M."/>
            <person name="Feau N."/>
            <person name="Field M."/>
            <person name="Frey P."/>
            <person name="Gelhaye E."/>
            <person name="Goldberg J."/>
            <person name="Grabherr M.G."/>
            <person name="Kodira C.D."/>
            <person name="Kohler A."/>
            <person name="Kuees U."/>
            <person name="Lindquist E.A."/>
            <person name="Lucas S.M."/>
            <person name="Mago R."/>
            <person name="Mauceli E."/>
            <person name="Morin E."/>
            <person name="Murat C."/>
            <person name="Pangilinan J.L."/>
            <person name="Park R."/>
            <person name="Pearson M."/>
            <person name="Quesneville H."/>
            <person name="Rouhier N."/>
            <person name="Sakthikumar S."/>
            <person name="Salamov A.A."/>
            <person name="Schmutz J."/>
            <person name="Selles B."/>
            <person name="Shapiro H."/>
            <person name="Tanguay P."/>
            <person name="Tuskan G.A."/>
            <person name="Henrissat B."/>
            <person name="Van de Peer Y."/>
            <person name="Rouze P."/>
            <person name="Ellis J.G."/>
            <person name="Dodds P.N."/>
            <person name="Schein J.E."/>
            <person name="Zhong S."/>
            <person name="Hamelin R.C."/>
            <person name="Grigoriev I.V."/>
            <person name="Szabo L.J."/>
            <person name="Martin F."/>
        </authorList>
    </citation>
    <scope>NUCLEOTIDE SEQUENCE [LARGE SCALE GENOMIC DNA]</scope>
    <source>
        <strain evidence="3">98AG31 / pathotype 3-4-7</strain>
    </source>
</reference>
<feature type="compositionally biased region" description="Low complexity" evidence="1">
    <location>
        <begin position="491"/>
        <end position="509"/>
    </location>
</feature>
<protein>
    <submittedName>
        <fullName evidence="2">Uncharacterized protein</fullName>
    </submittedName>
</protein>
<feature type="region of interest" description="Disordered" evidence="1">
    <location>
        <begin position="349"/>
        <end position="428"/>
    </location>
</feature>
<gene>
    <name evidence="2" type="ORF">MELLADRAFT_74602</name>
</gene>
<name>F4RHX5_MELLP</name>